<dbReference type="RefSeq" id="WP_259508762.1">
    <property type="nucleotide sequence ID" value="NZ_JANLCM010000002.1"/>
</dbReference>
<gene>
    <name evidence="1" type="ORF">N1027_14065</name>
</gene>
<sequence>MHDPLTPAILFSQMEPPAGRSSDFHEWYETDHIPARMALPGFSGARRYRALQGSPDYLAIYELDTLDALTTDGYRALKTTPSAVTEEMLSIVNGFTRYTLRQIEDAGSRETGDYLSAVAFAVPDEHVAEFDEWYGGEHVPMLLEADDWLRVRRYRVVSGEGGPWTHFALHELRTLDVMESPERARARSGPLRERLADQPWFGRSGRWLYERISTHASPSRLASSIPGVTDVA</sequence>
<reference evidence="1" key="1">
    <citation type="submission" date="2022-08" db="EMBL/GenBank/DDBJ databases">
        <authorList>
            <person name="Deng Y."/>
            <person name="Han X.-F."/>
            <person name="Zhang Y.-Q."/>
        </authorList>
    </citation>
    <scope>NUCLEOTIDE SEQUENCE</scope>
    <source>
        <strain evidence="1">CPCC 205763</strain>
    </source>
</reference>
<evidence type="ECO:0000313" key="2">
    <source>
        <dbReference type="Proteomes" id="UP001165584"/>
    </source>
</evidence>
<dbReference type="Proteomes" id="UP001165584">
    <property type="component" value="Unassembled WGS sequence"/>
</dbReference>
<accession>A0ABT2GST9</accession>
<protein>
    <recommendedName>
        <fullName evidence="3">EthD domain-containing protein</fullName>
    </recommendedName>
</protein>
<evidence type="ECO:0000313" key="1">
    <source>
        <dbReference type="EMBL" id="MCS5719260.1"/>
    </source>
</evidence>
<keyword evidence="2" id="KW-1185">Reference proteome</keyword>
<organism evidence="1 2">
    <name type="scientific">Herbiconiux aconitum</name>
    <dbReference type="NCBI Taxonomy" id="2970913"/>
    <lineage>
        <taxon>Bacteria</taxon>
        <taxon>Bacillati</taxon>
        <taxon>Actinomycetota</taxon>
        <taxon>Actinomycetes</taxon>
        <taxon>Micrococcales</taxon>
        <taxon>Microbacteriaceae</taxon>
        <taxon>Herbiconiux</taxon>
    </lineage>
</organism>
<evidence type="ECO:0008006" key="3">
    <source>
        <dbReference type="Google" id="ProtNLM"/>
    </source>
</evidence>
<dbReference type="EMBL" id="JANLCM010000002">
    <property type="protein sequence ID" value="MCS5719260.1"/>
    <property type="molecule type" value="Genomic_DNA"/>
</dbReference>
<dbReference type="InterPro" id="IPR011008">
    <property type="entry name" value="Dimeric_a/b-barrel"/>
</dbReference>
<comment type="caution">
    <text evidence="1">The sequence shown here is derived from an EMBL/GenBank/DDBJ whole genome shotgun (WGS) entry which is preliminary data.</text>
</comment>
<name>A0ABT2GST9_9MICO</name>
<proteinExistence type="predicted"/>
<dbReference type="SUPFAM" id="SSF54909">
    <property type="entry name" value="Dimeric alpha+beta barrel"/>
    <property type="match status" value="2"/>
</dbReference>